<protein>
    <submittedName>
        <fullName evidence="3">DUF2236 domain-containing protein</fullName>
    </submittedName>
</protein>
<evidence type="ECO:0000313" key="4">
    <source>
        <dbReference type="Proteomes" id="UP000535543"/>
    </source>
</evidence>
<organism evidence="3 4">
    <name type="scientific">Antrihabitans stalactiti</name>
    <dbReference type="NCBI Taxonomy" id="2584121"/>
    <lineage>
        <taxon>Bacteria</taxon>
        <taxon>Bacillati</taxon>
        <taxon>Actinomycetota</taxon>
        <taxon>Actinomycetes</taxon>
        <taxon>Mycobacteriales</taxon>
        <taxon>Nocardiaceae</taxon>
        <taxon>Antrihabitans</taxon>
    </lineage>
</organism>
<evidence type="ECO:0000313" key="3">
    <source>
        <dbReference type="EMBL" id="NMN97669.1"/>
    </source>
</evidence>
<dbReference type="RefSeq" id="WP_169590724.1">
    <property type="nucleotide sequence ID" value="NZ_VCQU01000008.1"/>
</dbReference>
<dbReference type="InterPro" id="IPR018713">
    <property type="entry name" value="MPAB/Lcp_cat_dom"/>
</dbReference>
<feature type="domain" description="ER-bound oxygenase mpaB/mpaB'/Rubber oxygenase catalytic" evidence="2">
    <location>
        <begin position="30"/>
        <end position="267"/>
    </location>
</feature>
<feature type="region of interest" description="Disordered" evidence="1">
    <location>
        <begin position="1"/>
        <end position="21"/>
    </location>
</feature>
<dbReference type="EMBL" id="VCQU01000008">
    <property type="protein sequence ID" value="NMN97669.1"/>
    <property type="molecule type" value="Genomic_DNA"/>
</dbReference>
<dbReference type="PANTHER" id="PTHR36151:SF3">
    <property type="entry name" value="ER-BOUND OXYGENASE MPAB_MPAB'_RUBBER OXYGENASE CATALYTIC DOMAIN-CONTAINING PROTEIN"/>
    <property type="match status" value="1"/>
</dbReference>
<gene>
    <name evidence="3" type="ORF">FGL95_21775</name>
</gene>
<sequence>MVALSQVAGEPVERKARPSRRPIEPGTFLWDDVGLITFSLTAGSAFLLQTMHPAIGTVVGEHSVYRTDGIGRALRSIASVNTWIYGGEEGLTEGDRLRVMHKSLNSTGADGTRYAALSSGPWAWVPLTGPYAYAVAAQYFSRRPYSADELEALYQEVVQLMRNLHVAEKEIPATYAEYLEKFEDILDNTLVAHQTAYEFLETTRKLPPPVQLPAALRPLWRVLAFGPGRLQHFVIVGTTPEKARAKLGLEWTATDERALRLIGWAIGRAVPLLPERIRYFPIAYQARKTHRERSKLQRMLANRPM</sequence>
<dbReference type="AlphaFoldDB" id="A0A848KHA3"/>
<name>A0A848KHA3_9NOCA</name>
<reference evidence="3 4" key="1">
    <citation type="submission" date="2019-05" db="EMBL/GenBank/DDBJ databases">
        <authorList>
            <person name="Lee S.D."/>
        </authorList>
    </citation>
    <scope>NUCLEOTIDE SEQUENCE [LARGE SCALE GENOMIC DNA]</scope>
    <source>
        <strain evidence="3 4">YC2-7</strain>
    </source>
</reference>
<dbReference type="Pfam" id="PF09995">
    <property type="entry name" value="MPAB_Lcp_cat"/>
    <property type="match status" value="1"/>
</dbReference>
<proteinExistence type="predicted"/>
<accession>A0A848KHA3</accession>
<evidence type="ECO:0000256" key="1">
    <source>
        <dbReference type="SAM" id="MobiDB-lite"/>
    </source>
</evidence>
<dbReference type="Proteomes" id="UP000535543">
    <property type="component" value="Unassembled WGS sequence"/>
</dbReference>
<dbReference type="GO" id="GO:0016491">
    <property type="term" value="F:oxidoreductase activity"/>
    <property type="evidence" value="ECO:0007669"/>
    <property type="project" value="InterPro"/>
</dbReference>
<dbReference type="PANTHER" id="PTHR36151">
    <property type="entry name" value="BLR2777 PROTEIN"/>
    <property type="match status" value="1"/>
</dbReference>
<keyword evidence="4" id="KW-1185">Reference proteome</keyword>
<evidence type="ECO:0000259" key="2">
    <source>
        <dbReference type="Pfam" id="PF09995"/>
    </source>
</evidence>
<reference evidence="3 4" key="2">
    <citation type="submission" date="2020-06" db="EMBL/GenBank/DDBJ databases">
        <title>Antribacter stalactiti gen. nov., sp. nov., a new member of the family Nacardiaceae isolated from a cave.</title>
        <authorList>
            <person name="Kim I.S."/>
        </authorList>
    </citation>
    <scope>NUCLEOTIDE SEQUENCE [LARGE SCALE GENOMIC DNA]</scope>
    <source>
        <strain evidence="3 4">YC2-7</strain>
    </source>
</reference>
<comment type="caution">
    <text evidence="3">The sequence shown here is derived from an EMBL/GenBank/DDBJ whole genome shotgun (WGS) entry which is preliminary data.</text>
</comment>